<feature type="transmembrane region" description="Helical" evidence="1">
    <location>
        <begin position="7"/>
        <end position="25"/>
    </location>
</feature>
<keyword evidence="1" id="KW-0812">Transmembrane</keyword>
<keyword evidence="1" id="KW-1133">Transmembrane helix</keyword>
<feature type="transmembrane region" description="Helical" evidence="1">
    <location>
        <begin position="116"/>
        <end position="138"/>
    </location>
</feature>
<keyword evidence="1" id="KW-0472">Membrane</keyword>
<name>A0AA96HR13_9GAST</name>
<proteinExistence type="predicted"/>
<protein>
    <submittedName>
        <fullName evidence="2">NADH dehydrogenase subunit 6</fullName>
    </submittedName>
</protein>
<sequence length="167" mass="18622">MMLQPLSLGLNIMTMILFLSILIAIHSSSWYAYTLFLVYVGGLLVMFAYVASMMPNTMFSKPKSLIPFLIPSILLSLTVSFSLSPSSSSTQLSGQTLASYWSSAMTPTYLISSHSYFIMFFLALMLFIVLLAVVKICLNQQGPLRPFSMKSNKFALYKTNTKNQPNP</sequence>
<keyword evidence="2" id="KW-0496">Mitochondrion</keyword>
<dbReference type="AlphaFoldDB" id="A0AA96HR13"/>
<gene>
    <name evidence="2" type="primary">ND6</name>
</gene>
<evidence type="ECO:0000313" key="2">
    <source>
        <dbReference type="EMBL" id="WNO18572.1"/>
    </source>
</evidence>
<dbReference type="EMBL" id="OK493297">
    <property type="protein sequence ID" value="WNO18572.1"/>
    <property type="molecule type" value="Genomic_DNA"/>
</dbReference>
<feature type="transmembrane region" description="Helical" evidence="1">
    <location>
        <begin position="64"/>
        <end position="83"/>
    </location>
</feature>
<geneLocation type="mitochondrion" evidence="2"/>
<accession>A0AA96HR13</accession>
<reference evidence="2" key="1">
    <citation type="submission" date="2021-10" db="EMBL/GenBank/DDBJ databases">
        <authorList>
            <person name="Qi Y."/>
            <person name="Zhong Z."/>
            <person name="Sun J."/>
        </authorList>
    </citation>
    <scope>NUCLEOTIDE SEQUENCE</scope>
</reference>
<feature type="transmembrane region" description="Helical" evidence="1">
    <location>
        <begin position="31"/>
        <end position="52"/>
    </location>
</feature>
<evidence type="ECO:0000256" key="1">
    <source>
        <dbReference type="SAM" id="Phobius"/>
    </source>
</evidence>
<organism evidence="2">
    <name type="scientific">Neolepetopsis sp</name>
    <dbReference type="NCBI Taxonomy" id="3071115"/>
    <lineage>
        <taxon>Eukaryota</taxon>
        <taxon>Metazoa</taxon>
        <taxon>Spiralia</taxon>
        <taxon>Lophotrochozoa</taxon>
        <taxon>Mollusca</taxon>
        <taxon>Gastropoda</taxon>
        <taxon>Patellogastropoda</taxon>
        <taxon>Lottioidea</taxon>
        <taxon>Neolepetopsidae</taxon>
        <taxon>Neolepetopsis</taxon>
    </lineage>
</organism>